<dbReference type="InterPro" id="IPR032508">
    <property type="entry name" value="FecR_C"/>
</dbReference>
<gene>
    <name evidence="4" type="ORF">IPZ78_11060</name>
</gene>
<dbReference type="PANTHER" id="PTHR30273">
    <property type="entry name" value="PERIPLASMIC SIGNAL SENSOR AND SIGMA FACTOR ACTIVATOR FECR-RELATED"/>
    <property type="match status" value="1"/>
</dbReference>
<reference evidence="4" key="1">
    <citation type="submission" date="2020-10" db="EMBL/GenBank/DDBJ databases">
        <authorList>
            <person name="Lu T."/>
            <person name="Wang Q."/>
            <person name="Han X."/>
        </authorList>
    </citation>
    <scope>NUCLEOTIDE SEQUENCE</scope>
    <source>
        <strain evidence="4">WQ 366</strain>
    </source>
</reference>
<keyword evidence="5" id="KW-1185">Reference proteome</keyword>
<dbReference type="Pfam" id="PF16344">
    <property type="entry name" value="FecR_C"/>
    <property type="match status" value="1"/>
</dbReference>
<feature type="domain" description="FecR protein" evidence="2">
    <location>
        <begin position="157"/>
        <end position="255"/>
    </location>
</feature>
<dbReference type="Proteomes" id="UP001165302">
    <property type="component" value="Unassembled WGS sequence"/>
</dbReference>
<organism evidence="4 5">
    <name type="scientific">Sphingobacterium bovistauri</name>
    <dbReference type="NCBI Taxonomy" id="2781959"/>
    <lineage>
        <taxon>Bacteria</taxon>
        <taxon>Pseudomonadati</taxon>
        <taxon>Bacteroidota</taxon>
        <taxon>Sphingobacteriia</taxon>
        <taxon>Sphingobacteriales</taxon>
        <taxon>Sphingobacteriaceae</taxon>
        <taxon>Sphingobacterium</taxon>
    </lineage>
</organism>
<dbReference type="PIRSF" id="PIRSF018266">
    <property type="entry name" value="FecR"/>
    <property type="match status" value="1"/>
</dbReference>
<evidence type="ECO:0000256" key="1">
    <source>
        <dbReference type="SAM" id="Phobius"/>
    </source>
</evidence>
<comment type="caution">
    <text evidence="4">The sequence shown here is derived from an EMBL/GenBank/DDBJ whole genome shotgun (WGS) entry which is preliminary data.</text>
</comment>
<keyword evidence="1" id="KW-0472">Membrane</keyword>
<dbReference type="EMBL" id="JADEYP010000020">
    <property type="protein sequence ID" value="MCA5005691.1"/>
    <property type="molecule type" value="Genomic_DNA"/>
</dbReference>
<dbReference type="Gene3D" id="2.60.120.1440">
    <property type="match status" value="1"/>
</dbReference>
<name>A0ABS7Z671_9SPHI</name>
<dbReference type="Gene3D" id="3.55.50.30">
    <property type="match status" value="1"/>
</dbReference>
<protein>
    <submittedName>
        <fullName evidence="4">FecR family protein</fullName>
    </submittedName>
</protein>
<evidence type="ECO:0000313" key="5">
    <source>
        <dbReference type="Proteomes" id="UP001165302"/>
    </source>
</evidence>
<evidence type="ECO:0000259" key="3">
    <source>
        <dbReference type="Pfam" id="PF16344"/>
    </source>
</evidence>
<dbReference type="InterPro" id="IPR012373">
    <property type="entry name" value="Ferrdict_sens_TM"/>
</dbReference>
<keyword evidence="1" id="KW-1133">Transmembrane helix</keyword>
<keyword evidence="1" id="KW-0812">Transmembrane</keyword>
<dbReference type="InterPro" id="IPR006860">
    <property type="entry name" value="FecR"/>
</dbReference>
<proteinExistence type="predicted"/>
<evidence type="ECO:0000259" key="2">
    <source>
        <dbReference type="Pfam" id="PF04773"/>
    </source>
</evidence>
<evidence type="ECO:0000313" key="4">
    <source>
        <dbReference type="EMBL" id="MCA5005691.1"/>
    </source>
</evidence>
<sequence>MKFDKDILKKYSKGLCTHEERALVEKWFEENDFNTFSDDEVNNTISSLDKRFYKTFHTPIRNIQRWKWLSAVAVLLIGFGVFLYNKESLDLSNTNHIVKAPTSSNARIVLNNNTEISIDDIQLGDTVAADGYYITKLEDGSLKYLQRSNSDIVVFNTLITKPGGSAKITLSDGTKLWANANSIIEYPITFQDNFREVRMTGEAYFEVAHVANNNNNNNKVPFFVRTDQHTVQVHGTKFNVNTYSKFEAALLEGKISIAKPSRMGEMALLADAIYMNTSEIFVDGMVKKSTNITSKIDWVNGYFDFTGLSLQEIAVKLSNWYDVDVKFGKGVREIIFYGEINRTKSLNQVLDLLSEVEHIKYTIEGKNILIESK</sequence>
<feature type="domain" description="Protein FecR C-terminal" evidence="3">
    <location>
        <begin position="302"/>
        <end position="370"/>
    </location>
</feature>
<feature type="transmembrane region" description="Helical" evidence="1">
    <location>
        <begin position="66"/>
        <end position="84"/>
    </location>
</feature>
<dbReference type="RefSeq" id="WP_225553666.1">
    <property type="nucleotide sequence ID" value="NZ_JADEYP010000020.1"/>
</dbReference>
<accession>A0ABS7Z671</accession>
<dbReference type="PANTHER" id="PTHR30273:SF2">
    <property type="entry name" value="PROTEIN FECR"/>
    <property type="match status" value="1"/>
</dbReference>
<dbReference type="Pfam" id="PF04773">
    <property type="entry name" value="FecR"/>
    <property type="match status" value="1"/>
</dbReference>